<dbReference type="InterPro" id="IPR015315">
    <property type="entry name" value="DUF1963"/>
</dbReference>
<reference evidence="1" key="1">
    <citation type="submission" date="2022-10" db="EMBL/GenBank/DDBJ databases">
        <title>The WGS of Solirubrobacter ginsenosidimutans DSM 21036.</title>
        <authorList>
            <person name="Jiang Z."/>
        </authorList>
    </citation>
    <scope>NUCLEOTIDE SEQUENCE</scope>
    <source>
        <strain evidence="1">DSM 21036</strain>
    </source>
</reference>
<accession>A0A9X3SAP8</accession>
<dbReference type="PANTHER" id="PTHR36436">
    <property type="entry name" value="SLL5081 PROTEIN"/>
    <property type="match status" value="1"/>
</dbReference>
<organism evidence="1 2">
    <name type="scientific">Solirubrobacter ginsenosidimutans</name>
    <dbReference type="NCBI Taxonomy" id="490573"/>
    <lineage>
        <taxon>Bacteria</taxon>
        <taxon>Bacillati</taxon>
        <taxon>Actinomycetota</taxon>
        <taxon>Thermoleophilia</taxon>
        <taxon>Solirubrobacterales</taxon>
        <taxon>Solirubrobacteraceae</taxon>
        <taxon>Solirubrobacter</taxon>
    </lineage>
</organism>
<evidence type="ECO:0000313" key="1">
    <source>
        <dbReference type="EMBL" id="MDA0166243.1"/>
    </source>
</evidence>
<evidence type="ECO:0000313" key="2">
    <source>
        <dbReference type="Proteomes" id="UP001149140"/>
    </source>
</evidence>
<dbReference type="AlphaFoldDB" id="A0A9X3SAP8"/>
<dbReference type="PANTHER" id="PTHR36436:SF6">
    <property type="entry name" value="SLL5081 PROTEIN"/>
    <property type="match status" value="1"/>
</dbReference>
<dbReference type="InterPro" id="IPR035948">
    <property type="entry name" value="YwqG-like_sf"/>
</dbReference>
<dbReference type="Proteomes" id="UP001149140">
    <property type="component" value="Unassembled WGS sequence"/>
</dbReference>
<sequence>MQDAIQVWAQAAARAVEKTIGERPAALISVRLRRDDPAPEVMFAGPGDLADRAAVRDDFLPGRFPGGSVRDHLSPAGERAFTALEHLDTEVLADALQEQFDAAPWTAIVSGRGDATERARSLLGPERMEALFGPEPRTYPKVSAAPTSRAELAELVRAFELPDRLVEQARWGLALVAGGTGSSRLGGRPDLPGGAWPLNEGRGLTHLASIALDELPEVEGREDLPASGTLVFFADFSEESEGWGPAQGDDPVVRVVYVAAGAATTVAEPPDEPRDERDVPVLLAERRVRFEPVLTLPYPDDLSEDEWEAHEALTGQIEAPDHILLGHPVFIQEDPCEPGEVSLLALNWDEDLGFMYGDGGQVTFYGAPGDFRAGRWDRLKVIPDSS</sequence>
<protein>
    <submittedName>
        <fullName evidence="1">YwqG family protein</fullName>
    </submittedName>
</protein>
<dbReference type="Gene3D" id="2.30.320.10">
    <property type="entry name" value="YwqG-like"/>
    <property type="match status" value="1"/>
</dbReference>
<gene>
    <name evidence="1" type="ORF">OM076_38620</name>
</gene>
<keyword evidence="2" id="KW-1185">Reference proteome</keyword>
<name>A0A9X3SAP8_9ACTN</name>
<dbReference type="RefSeq" id="WP_270045500.1">
    <property type="nucleotide sequence ID" value="NZ_JAPDOD010000061.1"/>
</dbReference>
<dbReference type="SUPFAM" id="SSF103032">
    <property type="entry name" value="Hypothetical protein YwqG"/>
    <property type="match status" value="1"/>
</dbReference>
<proteinExistence type="predicted"/>
<dbReference type="EMBL" id="JAPDOD010000061">
    <property type="protein sequence ID" value="MDA0166243.1"/>
    <property type="molecule type" value="Genomic_DNA"/>
</dbReference>
<dbReference type="Pfam" id="PF09234">
    <property type="entry name" value="DUF1963"/>
    <property type="match status" value="1"/>
</dbReference>
<comment type="caution">
    <text evidence="1">The sequence shown here is derived from an EMBL/GenBank/DDBJ whole genome shotgun (WGS) entry which is preliminary data.</text>
</comment>